<feature type="region of interest" description="Disordered" evidence="7">
    <location>
        <begin position="268"/>
        <end position="312"/>
    </location>
</feature>
<dbReference type="STRING" id="6210.W6UEY9"/>
<protein>
    <submittedName>
        <fullName evidence="9">ELAV-like protein</fullName>
    </submittedName>
</protein>
<keyword evidence="10" id="KW-1185">Reference proteome</keyword>
<keyword evidence="5" id="KW-0539">Nucleus</keyword>
<comment type="subcellular location">
    <subcellularLocation>
        <location evidence="1">Nucleus</location>
    </subcellularLocation>
</comment>
<keyword evidence="3" id="KW-0677">Repeat</keyword>
<evidence type="ECO:0000256" key="3">
    <source>
        <dbReference type="ARBA" id="ARBA00022737"/>
    </source>
</evidence>
<dbReference type="InterPro" id="IPR000504">
    <property type="entry name" value="RRM_dom"/>
</dbReference>
<feature type="compositionally biased region" description="Low complexity" evidence="7">
    <location>
        <begin position="271"/>
        <end position="291"/>
    </location>
</feature>
<feature type="compositionally biased region" description="Polar residues" evidence="7">
    <location>
        <begin position="299"/>
        <end position="309"/>
    </location>
</feature>
<evidence type="ECO:0000256" key="5">
    <source>
        <dbReference type="ARBA" id="ARBA00023242"/>
    </source>
</evidence>
<evidence type="ECO:0000256" key="4">
    <source>
        <dbReference type="ARBA" id="ARBA00022884"/>
    </source>
</evidence>
<gene>
    <name evidence="9" type="ORF">EGR_08430</name>
</gene>
<accession>W6UEY9</accession>
<dbReference type="PRINTS" id="PR00961">
    <property type="entry name" value="HUDSXLRNA"/>
</dbReference>
<dbReference type="KEGG" id="egl:EGR_08430"/>
<dbReference type="SMART" id="SM00360">
    <property type="entry name" value="RRM"/>
    <property type="match status" value="3"/>
</dbReference>
<dbReference type="GO" id="GO:0010629">
    <property type="term" value="P:negative regulation of gene expression"/>
    <property type="evidence" value="ECO:0007669"/>
    <property type="project" value="UniProtKB-ARBA"/>
</dbReference>
<feature type="region of interest" description="Disordered" evidence="7">
    <location>
        <begin position="1"/>
        <end position="23"/>
    </location>
</feature>
<dbReference type="GO" id="GO:0005634">
    <property type="term" value="C:nucleus"/>
    <property type="evidence" value="ECO:0007669"/>
    <property type="project" value="UniProtKB-SubCell"/>
</dbReference>
<dbReference type="OrthoDB" id="266020at2759"/>
<evidence type="ECO:0000259" key="8">
    <source>
        <dbReference type="PROSITE" id="PS50102"/>
    </source>
</evidence>
<evidence type="ECO:0000256" key="6">
    <source>
        <dbReference type="PROSITE-ProRule" id="PRU00176"/>
    </source>
</evidence>
<dbReference type="NCBIfam" id="TIGR01661">
    <property type="entry name" value="ELAV_HUD_SF"/>
    <property type="match status" value="1"/>
</dbReference>
<dbReference type="FunFam" id="3.30.70.330:FF:000205">
    <property type="entry name" value="Sex lethal, isoform B"/>
    <property type="match status" value="1"/>
</dbReference>
<dbReference type="AlphaFoldDB" id="W6UEY9"/>
<dbReference type="GO" id="GO:0009967">
    <property type="term" value="P:positive regulation of signal transduction"/>
    <property type="evidence" value="ECO:0007669"/>
    <property type="project" value="UniProtKB-ARBA"/>
</dbReference>
<dbReference type="OMA" id="GSEWCIF"/>
<dbReference type="FunFam" id="3.30.70.330:FF:000383">
    <property type="entry name" value="Sex lethal, isoform D"/>
    <property type="match status" value="1"/>
</dbReference>
<dbReference type="GO" id="GO:1990904">
    <property type="term" value="C:ribonucleoprotein complex"/>
    <property type="evidence" value="ECO:0007669"/>
    <property type="project" value="InterPro"/>
</dbReference>
<comment type="similarity">
    <text evidence="2">Belongs to the RRM elav family.</text>
</comment>
<dbReference type="GO" id="GO:0050686">
    <property type="term" value="P:negative regulation of mRNA processing"/>
    <property type="evidence" value="ECO:0007669"/>
    <property type="project" value="UniProtKB-ARBA"/>
</dbReference>
<proteinExistence type="inferred from homology"/>
<dbReference type="Proteomes" id="UP000019149">
    <property type="component" value="Unassembled WGS sequence"/>
</dbReference>
<dbReference type="CTD" id="36344145"/>
<feature type="domain" description="RRM" evidence="8">
    <location>
        <begin position="105"/>
        <end position="183"/>
    </location>
</feature>
<reference evidence="9 10" key="1">
    <citation type="journal article" date="2013" name="Nat. Genet.">
        <title>The genome of the hydatid tapeworm Echinococcus granulosus.</title>
        <authorList>
            <person name="Zheng H."/>
            <person name="Zhang W."/>
            <person name="Zhang L."/>
            <person name="Zhang Z."/>
            <person name="Li J."/>
            <person name="Lu G."/>
            <person name="Zhu Y."/>
            <person name="Wang Y."/>
            <person name="Huang Y."/>
            <person name="Liu J."/>
            <person name="Kang H."/>
            <person name="Chen J."/>
            <person name="Wang L."/>
            <person name="Chen A."/>
            <person name="Yu S."/>
            <person name="Gao Z."/>
            <person name="Jin L."/>
            <person name="Gu W."/>
            <person name="Wang Z."/>
            <person name="Zhao L."/>
            <person name="Shi B."/>
            <person name="Wen H."/>
            <person name="Lin R."/>
            <person name="Jones M.K."/>
            <person name="Brejova B."/>
            <person name="Vinar T."/>
            <person name="Zhao G."/>
            <person name="McManus D.P."/>
            <person name="Chen Z."/>
            <person name="Zhou Y."/>
            <person name="Wang S."/>
        </authorList>
    </citation>
    <scope>NUCLEOTIDE SEQUENCE [LARGE SCALE GENOMIC DNA]</scope>
</reference>
<dbReference type="SUPFAM" id="SSF54928">
    <property type="entry name" value="RNA-binding domain, RBD"/>
    <property type="match status" value="2"/>
</dbReference>
<feature type="domain" description="RRM" evidence="8">
    <location>
        <begin position="479"/>
        <end position="557"/>
    </location>
</feature>
<dbReference type="GO" id="GO:0003729">
    <property type="term" value="F:mRNA binding"/>
    <property type="evidence" value="ECO:0007669"/>
    <property type="project" value="UniProtKB-ARBA"/>
</dbReference>
<dbReference type="InterPro" id="IPR006548">
    <property type="entry name" value="ELAD_HU_SF"/>
</dbReference>
<dbReference type="PANTHER" id="PTHR10352">
    <property type="entry name" value="EUKARYOTIC TRANSLATION INITIATION FACTOR 3 SUBUNIT G"/>
    <property type="match status" value="1"/>
</dbReference>
<dbReference type="GeneID" id="36344145"/>
<dbReference type="PROSITE" id="PS50102">
    <property type="entry name" value="RRM"/>
    <property type="match status" value="3"/>
</dbReference>
<dbReference type="InterPro" id="IPR002343">
    <property type="entry name" value="Hud_Sxl_RNA"/>
</dbReference>
<feature type="domain" description="RRM" evidence="8">
    <location>
        <begin position="191"/>
        <end position="271"/>
    </location>
</feature>
<keyword evidence="4 6" id="KW-0694">RNA-binding</keyword>
<sequence length="594" mass="65786">MLAATTKSTHRVTSKLSGGRDPVIVDCCRGPQKPSTRPRSSYLHSQAAGDGRDLVLGKSAYDIKLPSYSSIKSSSLESMDDYTADVHRIAKSRTHTSTSGVENKTNLIVNYLPPNTSQEEVRSLFAGIGELENCKLVREKSTGESLGYAFVKYYNAMDAKKAIDTFNGLKMENKTIKVSIARPSCDAIKGANLYICGLPRNLKISELEDIFRPCGRIITTRILCDKKTSASRGIAFIRYDRRSEAERAIKKLNGYKFPETNDIMMVKFANSPGSHSDSHRSLSSRSTVASSGYRRQKVSPASATSTPQKSKYCDTEDLTALPTAAHTPPTTSLFQVKVPQFYNLEHPRATPFYPPTMSRFGVYGNEYTIPAPVNLNRLFSNPSWQRTQLGFCQLAAWGYLQQPMSLSKMRHSMPPYRGEITTGIPLTNFLVHRPSPPQIHIPCIKRGNIPSEIDMSASMKALLAPAYAANAGALTTNGWCIVVRNLGADTDDAVLWQLFGPFGAVHTVNAVIDPMTGKCKGYGFVTMSNYEEALKAIQALSGFILDNRILQVSFKTNATFPDYLGDNQCVGKPFHEIFKRNNIKIKRRTRRPET</sequence>
<dbReference type="Pfam" id="PF00076">
    <property type="entry name" value="RRM_1"/>
    <property type="match status" value="3"/>
</dbReference>
<evidence type="ECO:0000256" key="7">
    <source>
        <dbReference type="SAM" id="MobiDB-lite"/>
    </source>
</evidence>
<dbReference type="EMBL" id="APAU02000106">
    <property type="protein sequence ID" value="EUB56702.1"/>
    <property type="molecule type" value="Genomic_DNA"/>
</dbReference>
<organism evidence="9 10">
    <name type="scientific">Echinococcus granulosus</name>
    <name type="common">Hydatid tapeworm</name>
    <dbReference type="NCBI Taxonomy" id="6210"/>
    <lineage>
        <taxon>Eukaryota</taxon>
        <taxon>Metazoa</taxon>
        <taxon>Spiralia</taxon>
        <taxon>Lophotrochozoa</taxon>
        <taxon>Platyhelminthes</taxon>
        <taxon>Cestoda</taxon>
        <taxon>Eucestoda</taxon>
        <taxon>Cyclophyllidea</taxon>
        <taxon>Taeniidae</taxon>
        <taxon>Echinococcus</taxon>
        <taxon>Echinococcus granulosus group</taxon>
    </lineage>
</organism>
<comment type="caution">
    <text evidence="9">The sequence shown here is derived from an EMBL/GenBank/DDBJ whole genome shotgun (WGS) entry which is preliminary data.</text>
</comment>
<evidence type="ECO:0000256" key="2">
    <source>
        <dbReference type="ARBA" id="ARBA00006266"/>
    </source>
</evidence>
<dbReference type="Gene3D" id="3.30.70.330">
    <property type="match status" value="3"/>
</dbReference>
<dbReference type="GO" id="GO:0005737">
    <property type="term" value="C:cytoplasm"/>
    <property type="evidence" value="ECO:0007669"/>
    <property type="project" value="UniProtKB-ARBA"/>
</dbReference>
<evidence type="ECO:0000313" key="9">
    <source>
        <dbReference type="EMBL" id="EUB56702.1"/>
    </source>
</evidence>
<dbReference type="RefSeq" id="XP_024347898.1">
    <property type="nucleotide sequence ID" value="XM_024497679.1"/>
</dbReference>
<dbReference type="InterPro" id="IPR035979">
    <property type="entry name" value="RBD_domain_sf"/>
</dbReference>
<dbReference type="InterPro" id="IPR012677">
    <property type="entry name" value="Nucleotide-bd_a/b_plait_sf"/>
</dbReference>
<name>W6UEY9_ECHGR</name>
<evidence type="ECO:0000256" key="1">
    <source>
        <dbReference type="ARBA" id="ARBA00004123"/>
    </source>
</evidence>
<dbReference type="CDD" id="cd12377">
    <property type="entry name" value="RRM3_Hu"/>
    <property type="match status" value="1"/>
</dbReference>
<evidence type="ECO:0000313" key="10">
    <source>
        <dbReference type="Proteomes" id="UP000019149"/>
    </source>
</evidence>